<evidence type="ECO:0000313" key="1">
    <source>
        <dbReference type="EMBL" id="KAL3634550.1"/>
    </source>
</evidence>
<dbReference type="PANTHER" id="PTHR31972">
    <property type="entry name" value="EXPRESSED PROTEIN"/>
    <property type="match status" value="1"/>
</dbReference>
<organism evidence="1 2">
    <name type="scientific">Castilleja foliolosa</name>
    <dbReference type="NCBI Taxonomy" id="1961234"/>
    <lineage>
        <taxon>Eukaryota</taxon>
        <taxon>Viridiplantae</taxon>
        <taxon>Streptophyta</taxon>
        <taxon>Embryophyta</taxon>
        <taxon>Tracheophyta</taxon>
        <taxon>Spermatophyta</taxon>
        <taxon>Magnoliopsida</taxon>
        <taxon>eudicotyledons</taxon>
        <taxon>Gunneridae</taxon>
        <taxon>Pentapetalae</taxon>
        <taxon>asterids</taxon>
        <taxon>lamiids</taxon>
        <taxon>Lamiales</taxon>
        <taxon>Orobanchaceae</taxon>
        <taxon>Pedicularideae</taxon>
        <taxon>Castillejinae</taxon>
        <taxon>Castilleja</taxon>
    </lineage>
</organism>
<dbReference type="AlphaFoldDB" id="A0ABD3CX17"/>
<name>A0ABD3CX17_9LAMI</name>
<keyword evidence="2" id="KW-1185">Reference proteome</keyword>
<dbReference type="InterPro" id="IPR008586">
    <property type="entry name" value="DUF868_pln"/>
</dbReference>
<dbReference type="Pfam" id="PF05910">
    <property type="entry name" value="DUF868"/>
    <property type="match status" value="1"/>
</dbReference>
<accession>A0ABD3CX17</accession>
<dbReference type="PANTHER" id="PTHR31972:SF74">
    <property type="entry name" value="EXPRESSED PROTEIN"/>
    <property type="match status" value="1"/>
</dbReference>
<evidence type="ECO:0000313" key="2">
    <source>
        <dbReference type="Proteomes" id="UP001632038"/>
    </source>
</evidence>
<reference evidence="2" key="1">
    <citation type="journal article" date="2024" name="IScience">
        <title>Strigolactones Initiate the Formation of Haustorium-like Structures in Castilleja.</title>
        <authorList>
            <person name="Buerger M."/>
            <person name="Peterson D."/>
            <person name="Chory J."/>
        </authorList>
    </citation>
    <scope>NUCLEOTIDE SEQUENCE [LARGE SCALE GENOMIC DNA]</scope>
</reference>
<protein>
    <recommendedName>
        <fullName evidence="3">DUF868 domain-containing protein</fullName>
    </recommendedName>
</protein>
<gene>
    <name evidence="1" type="ORF">CASFOL_021604</name>
</gene>
<dbReference type="EMBL" id="JAVIJP010000028">
    <property type="protein sequence ID" value="KAL3634550.1"/>
    <property type="molecule type" value="Genomic_DNA"/>
</dbReference>
<evidence type="ECO:0008006" key="3">
    <source>
        <dbReference type="Google" id="ProtNLM"/>
    </source>
</evidence>
<dbReference type="Proteomes" id="UP001632038">
    <property type="component" value="Unassembled WGS sequence"/>
</dbReference>
<proteinExistence type="predicted"/>
<sequence>MRDFPSCFGENGVQVADSSCSSVNVSKVSQNTVTCIYRCKLFDKSCLIIIVWAKGLMGQCLSVEIDDASNQPICKFDVKPYLFSKRKGSKCLQVNSGKIEVFWDISTAKFGSGPGPEPSSSYYIAIVCKNEMCLLIGDLIDEAFRKTSAIARLSSAVFVSKRVHVCGKSIFGTKARFCENGPIHDLKIECDTHFGDDPFLVVRVDAKTVMQVKHLKWKFRGNFTITVDGLPIEVFWDVHNWLFSPGLGNAVFMFRTSLSVEEKMRAGPVDCDSSSIVTWGSNELKLAGFGFSLFLYAWKNE</sequence>
<comment type="caution">
    <text evidence="1">The sequence shown here is derived from an EMBL/GenBank/DDBJ whole genome shotgun (WGS) entry which is preliminary data.</text>
</comment>